<dbReference type="GO" id="GO:0005524">
    <property type="term" value="F:ATP binding"/>
    <property type="evidence" value="ECO:0007669"/>
    <property type="project" value="UniProtKB-KW"/>
</dbReference>
<dbReference type="RefSeq" id="WP_317055972.1">
    <property type="nucleotide sequence ID" value="NZ_CP146606.1"/>
</dbReference>
<dbReference type="Pfam" id="PF13581">
    <property type="entry name" value="HATPase_c_2"/>
    <property type="match status" value="1"/>
</dbReference>
<keyword evidence="1" id="KW-0723">Serine/threonine-protein kinase</keyword>
<evidence type="ECO:0000313" key="3">
    <source>
        <dbReference type="EMBL" id="WYK19279.1"/>
    </source>
</evidence>
<dbReference type="GO" id="GO:0004673">
    <property type="term" value="F:protein histidine kinase activity"/>
    <property type="evidence" value="ECO:0007669"/>
    <property type="project" value="UniProtKB-EC"/>
</dbReference>
<feature type="domain" description="Histidine kinase/HSP90-like ATPase" evidence="2">
    <location>
        <begin position="23"/>
        <end position="149"/>
    </location>
</feature>
<dbReference type="PANTHER" id="PTHR35526:SF3">
    <property type="entry name" value="ANTI-SIGMA-F FACTOR RSBW"/>
    <property type="match status" value="1"/>
</dbReference>
<sequence length="153" mass="16627">MPPRRVVRPREKPVRIIALTVKAQKSAVSESLQNLRTGLADGGIEEETLGRVEIALAEVLNNITEHGHAEAGIDTVSLSARISDQDISVDIRDSGAVVPEACLDSAHLPDSSGPLHSLPEGGFGWFLIHSMVDDLRYSKKDGENQLELVFHRS</sequence>
<accession>A0ABZ2THQ4</accession>
<evidence type="ECO:0000313" key="4">
    <source>
        <dbReference type="Proteomes" id="UP001281305"/>
    </source>
</evidence>
<protein>
    <submittedName>
        <fullName evidence="3">ATP-binding protein</fullName>
        <ecNumber evidence="3">2.7.13.3</ecNumber>
    </submittedName>
</protein>
<keyword evidence="3" id="KW-0067">ATP-binding</keyword>
<dbReference type="Gene3D" id="3.30.565.10">
    <property type="entry name" value="Histidine kinase-like ATPase, C-terminal domain"/>
    <property type="match status" value="1"/>
</dbReference>
<dbReference type="InterPro" id="IPR003594">
    <property type="entry name" value="HATPase_dom"/>
</dbReference>
<name>A0ABZ2THQ4_9RHOB</name>
<dbReference type="InterPro" id="IPR050267">
    <property type="entry name" value="Anti-sigma-factor_SerPK"/>
</dbReference>
<evidence type="ECO:0000256" key="1">
    <source>
        <dbReference type="ARBA" id="ARBA00022527"/>
    </source>
</evidence>
<proteinExistence type="predicted"/>
<dbReference type="EMBL" id="CP146606">
    <property type="protein sequence ID" value="WYK19279.1"/>
    <property type="molecule type" value="Genomic_DNA"/>
</dbReference>
<dbReference type="InterPro" id="IPR036890">
    <property type="entry name" value="HATPase_C_sf"/>
</dbReference>
<dbReference type="PANTHER" id="PTHR35526">
    <property type="entry name" value="ANTI-SIGMA-F FACTOR RSBW-RELATED"/>
    <property type="match status" value="1"/>
</dbReference>
<organism evidence="3 4">
    <name type="scientific">Roseovarius rhodophyticola</name>
    <dbReference type="NCBI Taxonomy" id="3080827"/>
    <lineage>
        <taxon>Bacteria</taxon>
        <taxon>Pseudomonadati</taxon>
        <taxon>Pseudomonadota</taxon>
        <taxon>Alphaproteobacteria</taxon>
        <taxon>Rhodobacterales</taxon>
        <taxon>Roseobacteraceae</taxon>
        <taxon>Roseovarius</taxon>
    </lineage>
</organism>
<dbReference type="CDD" id="cd16936">
    <property type="entry name" value="HATPase_RsbW-like"/>
    <property type="match status" value="1"/>
</dbReference>
<keyword evidence="3" id="KW-0808">Transferase</keyword>
<reference evidence="3 4" key="1">
    <citation type="submission" date="2024-02" db="EMBL/GenBank/DDBJ databases">
        <title>Roseovarius strain W115 nov., isolated from a marine algae.</title>
        <authorList>
            <person name="Lee M.W."/>
            <person name="Lee J.K."/>
            <person name="Kim J.M."/>
            <person name="Choi D.G."/>
            <person name="Baek J.H."/>
            <person name="Bayburt H."/>
            <person name="Jung J.J."/>
            <person name="Han D.M."/>
            <person name="Jeon C.O."/>
        </authorList>
    </citation>
    <scope>NUCLEOTIDE SEQUENCE [LARGE SCALE GENOMIC DNA]</scope>
    <source>
        <strain evidence="3 4">W115</strain>
    </source>
</reference>
<dbReference type="Proteomes" id="UP001281305">
    <property type="component" value="Chromosome"/>
</dbReference>
<keyword evidence="3" id="KW-0547">Nucleotide-binding</keyword>
<keyword evidence="1" id="KW-0418">Kinase</keyword>
<dbReference type="EC" id="2.7.13.3" evidence="3"/>
<dbReference type="SUPFAM" id="SSF55874">
    <property type="entry name" value="ATPase domain of HSP90 chaperone/DNA topoisomerase II/histidine kinase"/>
    <property type="match status" value="1"/>
</dbReference>
<evidence type="ECO:0000259" key="2">
    <source>
        <dbReference type="Pfam" id="PF13581"/>
    </source>
</evidence>
<keyword evidence="4" id="KW-1185">Reference proteome</keyword>
<gene>
    <name evidence="3" type="ORF">RZS32_005230</name>
</gene>